<comment type="caution">
    <text evidence="1">The sequence shown here is derived from an EMBL/GenBank/DDBJ whole genome shotgun (WGS) entry which is preliminary data.</text>
</comment>
<dbReference type="AlphaFoldDB" id="A0A2T2XD17"/>
<reference evidence="1 2" key="1">
    <citation type="journal article" date="2014" name="BMC Genomics">
        <title>Comparison of environmental and isolate Sulfobacillus genomes reveals diverse carbon, sulfur, nitrogen, and hydrogen metabolisms.</title>
        <authorList>
            <person name="Justice N.B."/>
            <person name="Norman A."/>
            <person name="Brown C.T."/>
            <person name="Singh A."/>
            <person name="Thomas B.C."/>
            <person name="Banfield J.F."/>
        </authorList>
    </citation>
    <scope>NUCLEOTIDE SEQUENCE [LARGE SCALE GENOMIC DNA]</scope>
    <source>
        <strain evidence="1">AMDSBA4</strain>
    </source>
</reference>
<dbReference type="PANTHER" id="PTHR33677:SF5">
    <property type="entry name" value="TRANSCRIPTIONAL REPRESSOR FRMR"/>
    <property type="match status" value="1"/>
</dbReference>
<name>A0A2T2XD17_9FIRM</name>
<sequence length="109" mass="12169">MVTRGAINITDKEHPERPVVIGQYWDTADLIRRMRRIEGQARGIQAMLEREEDCKAILTQLSAMAGALNQVARVVGACGLVDSLRRDASELNPEDIRAVLEDLQSRGRL</sequence>
<dbReference type="InterPro" id="IPR038390">
    <property type="entry name" value="Metal_Tscrpt_repr_sf"/>
</dbReference>
<accession>A0A2T2XD17</accession>
<evidence type="ECO:0000313" key="1">
    <source>
        <dbReference type="EMBL" id="PSR32358.1"/>
    </source>
</evidence>
<protein>
    <submittedName>
        <fullName evidence="1">Metal-sensitive transcriptional regulator</fullName>
    </submittedName>
</protein>
<dbReference type="GO" id="GO:0003677">
    <property type="term" value="F:DNA binding"/>
    <property type="evidence" value="ECO:0007669"/>
    <property type="project" value="InterPro"/>
</dbReference>
<dbReference type="Gene3D" id="1.20.58.1000">
    <property type="entry name" value="Metal-sensitive repressor, helix protomer"/>
    <property type="match status" value="1"/>
</dbReference>
<organism evidence="1 2">
    <name type="scientific">Sulfobacillus benefaciens</name>
    <dbReference type="NCBI Taxonomy" id="453960"/>
    <lineage>
        <taxon>Bacteria</taxon>
        <taxon>Bacillati</taxon>
        <taxon>Bacillota</taxon>
        <taxon>Clostridia</taxon>
        <taxon>Eubacteriales</taxon>
        <taxon>Clostridiales Family XVII. Incertae Sedis</taxon>
        <taxon>Sulfobacillus</taxon>
    </lineage>
</organism>
<dbReference type="EMBL" id="PXYW01000044">
    <property type="protein sequence ID" value="PSR32358.1"/>
    <property type="molecule type" value="Genomic_DNA"/>
</dbReference>
<dbReference type="PANTHER" id="PTHR33677">
    <property type="entry name" value="TRANSCRIPTIONAL REPRESSOR FRMR-RELATED"/>
    <property type="match status" value="1"/>
</dbReference>
<dbReference type="GO" id="GO:0046872">
    <property type="term" value="F:metal ion binding"/>
    <property type="evidence" value="ECO:0007669"/>
    <property type="project" value="InterPro"/>
</dbReference>
<dbReference type="Pfam" id="PF02583">
    <property type="entry name" value="Trns_repr_metal"/>
    <property type="match status" value="1"/>
</dbReference>
<proteinExistence type="predicted"/>
<dbReference type="GO" id="GO:0045892">
    <property type="term" value="P:negative regulation of DNA-templated transcription"/>
    <property type="evidence" value="ECO:0007669"/>
    <property type="project" value="UniProtKB-ARBA"/>
</dbReference>
<gene>
    <name evidence="1" type="ORF">C7B46_14830</name>
</gene>
<dbReference type="CDD" id="cd10148">
    <property type="entry name" value="CsoR-like_DUF156"/>
    <property type="match status" value="1"/>
</dbReference>
<dbReference type="InterPro" id="IPR003735">
    <property type="entry name" value="Metal_Tscrpt_repr"/>
</dbReference>
<dbReference type="Proteomes" id="UP000242972">
    <property type="component" value="Unassembled WGS sequence"/>
</dbReference>
<evidence type="ECO:0000313" key="2">
    <source>
        <dbReference type="Proteomes" id="UP000242972"/>
    </source>
</evidence>